<comment type="caution">
    <text evidence="1">The sequence shown here is derived from an EMBL/GenBank/DDBJ whole genome shotgun (WGS) entry which is preliminary data.</text>
</comment>
<name>A0AAD1Y9K0_EUPCR</name>
<evidence type="ECO:0000313" key="2">
    <source>
        <dbReference type="Proteomes" id="UP001295684"/>
    </source>
</evidence>
<keyword evidence="2" id="KW-1185">Reference proteome</keyword>
<organism evidence="1 2">
    <name type="scientific">Euplotes crassus</name>
    <dbReference type="NCBI Taxonomy" id="5936"/>
    <lineage>
        <taxon>Eukaryota</taxon>
        <taxon>Sar</taxon>
        <taxon>Alveolata</taxon>
        <taxon>Ciliophora</taxon>
        <taxon>Intramacronucleata</taxon>
        <taxon>Spirotrichea</taxon>
        <taxon>Hypotrichia</taxon>
        <taxon>Euplotida</taxon>
        <taxon>Euplotidae</taxon>
        <taxon>Moneuplotes</taxon>
    </lineage>
</organism>
<accession>A0AAD1Y9K0</accession>
<dbReference type="EMBL" id="CAMPGE010027973">
    <property type="protein sequence ID" value="CAI2385547.1"/>
    <property type="molecule type" value="Genomic_DNA"/>
</dbReference>
<proteinExistence type="predicted"/>
<dbReference type="AlphaFoldDB" id="A0AAD1Y9K0"/>
<reference evidence="1" key="1">
    <citation type="submission" date="2023-07" db="EMBL/GenBank/DDBJ databases">
        <authorList>
            <consortium name="AG Swart"/>
            <person name="Singh M."/>
            <person name="Singh A."/>
            <person name="Seah K."/>
            <person name="Emmerich C."/>
        </authorList>
    </citation>
    <scope>NUCLEOTIDE SEQUENCE</scope>
    <source>
        <strain evidence="1">DP1</strain>
    </source>
</reference>
<protein>
    <submittedName>
        <fullName evidence="1">Uncharacterized protein</fullName>
    </submittedName>
</protein>
<gene>
    <name evidence="1" type="ORF">ECRASSUSDP1_LOCUS27122</name>
</gene>
<dbReference type="Proteomes" id="UP001295684">
    <property type="component" value="Unassembled WGS sequence"/>
</dbReference>
<sequence>MFEMGKKCFRLLMDKQNHAHKIKISQERNLPSSSLNLESNHSLLKSPSQEYFCDFMNTNYSHNDFHTKNTLFPLPDILPLALMNLCFTYTNSMYLIFSQTRF</sequence>
<evidence type="ECO:0000313" key="1">
    <source>
        <dbReference type="EMBL" id="CAI2385547.1"/>
    </source>
</evidence>